<reference evidence="5" key="1">
    <citation type="submission" date="2016-11" db="EMBL/GenBank/DDBJ databases">
        <authorList>
            <person name="Varghese N."/>
            <person name="Submissions S."/>
        </authorList>
    </citation>
    <scope>NUCLEOTIDE SEQUENCE [LARGE SCALE GENOMIC DNA]</scope>
    <source>
        <strain evidence="5">DSM 3071</strain>
    </source>
</reference>
<dbReference type="InterPro" id="IPR012878">
    <property type="entry name" value="Beta-AFase-like_GH127_cat"/>
</dbReference>
<dbReference type="Pfam" id="PF20736">
    <property type="entry name" value="Glyco_hydro127M"/>
    <property type="match status" value="1"/>
</dbReference>
<dbReference type="InterPro" id="IPR008928">
    <property type="entry name" value="6-hairpin_glycosidase_sf"/>
</dbReference>
<dbReference type="EMBL" id="FQXK01000003">
    <property type="protein sequence ID" value="SHH06891.1"/>
    <property type="molecule type" value="Genomic_DNA"/>
</dbReference>
<sequence length="662" mass="75026">MKTECLLTKKYEGALGMEKEIRPLKLQQVKVTDPLFGHYINKVSEVMLVHQWKALNDELEGTDPTGCIKNFRIAAGLQEGERQGVVFLDTDLYKWIESAAYCIAIGSGTQFEGKIDQVIDILEKAQEKDGYLNTYFQITAPEKKWTNLVEGHELYTSGHMIEAAVAYALATGKEKFLQIAMRNADLICRVFGTKKGQIPGVPGHEEIELALIKLYRWTRDDKYLKQADYFVRQRGTAPNYLQNEIDGRKNPEFFPEFRNYSMKYAQAEKPPVEQTEAEGHAVRAMYLYSAMADLAKWQQDKEMEKACDRLWDNMVGKRMYITGGIGSSGFLECFTTDYDLPNSTNYCETCASVGMMMFGQRMAALKKNASYYDTVERVLYNTILAAMNLEGDRYFYVNPLEMIPQFCTENTYMDHVKPVRQKWFSVACCPPNLARTLASLSQYLYACDEKGIYINQFISSTLSVDNSGREIFVELKSALLTDGTVDIRISTLQATDIRIRVPAYAKDMEIALDGEKFSYIADNNYAVIALKGGKHRIELNMGVHPRFVAADHNVRADAGKVAVMHGPMVYCLEEADNGQNLSDIYVDTDANLLKGKAYEEFPGEVPAIEYEGYRVKSVGIEDGSLYGEARFTKKPVKIRAVPYAFWNNRGIGEMEVWQNISI</sequence>
<dbReference type="Proteomes" id="UP000184278">
    <property type="component" value="Unassembled WGS sequence"/>
</dbReference>
<dbReference type="AlphaFoldDB" id="A0A1M5PZB6"/>
<dbReference type="GO" id="GO:0005975">
    <property type="term" value="P:carbohydrate metabolic process"/>
    <property type="evidence" value="ECO:0007669"/>
    <property type="project" value="InterPro"/>
</dbReference>
<gene>
    <name evidence="4" type="ORF">SAMN02745229_00142</name>
</gene>
<dbReference type="InterPro" id="IPR049046">
    <property type="entry name" value="Beta-AFase-like_GH127_middle"/>
</dbReference>
<organism evidence="4 5">
    <name type="scientific">Butyrivibrio fibrisolvens DSM 3071</name>
    <dbReference type="NCBI Taxonomy" id="1121131"/>
    <lineage>
        <taxon>Bacteria</taxon>
        <taxon>Bacillati</taxon>
        <taxon>Bacillota</taxon>
        <taxon>Clostridia</taxon>
        <taxon>Lachnospirales</taxon>
        <taxon>Lachnospiraceae</taxon>
        <taxon>Butyrivibrio</taxon>
    </lineage>
</organism>
<accession>A0A1M5PZB6</accession>
<feature type="domain" description="Non-reducing end beta-L-arabinofuranosidase-like GH127 C-terminal" evidence="3">
    <location>
        <begin position="545"/>
        <end position="658"/>
    </location>
</feature>
<evidence type="ECO:0000259" key="2">
    <source>
        <dbReference type="Pfam" id="PF20736"/>
    </source>
</evidence>
<feature type="domain" description="Non-reducing end beta-L-arabinofuranosidase-like GH127 catalytic" evidence="1">
    <location>
        <begin position="28"/>
        <end position="441"/>
    </location>
</feature>
<keyword evidence="5" id="KW-1185">Reference proteome</keyword>
<name>A0A1M5PZB6_BUTFI</name>
<feature type="domain" description="Non-reducing end beta-L-arabinofuranosidase-like GH127 middle" evidence="2">
    <location>
        <begin position="451"/>
        <end position="540"/>
    </location>
</feature>
<evidence type="ECO:0000313" key="5">
    <source>
        <dbReference type="Proteomes" id="UP000184278"/>
    </source>
</evidence>
<dbReference type="PANTHER" id="PTHR43465:SF2">
    <property type="entry name" value="DUF1680 DOMAIN PROTEIN (AFU_ORTHOLOGUE AFUA_1G08910)"/>
    <property type="match status" value="1"/>
</dbReference>
<proteinExistence type="predicted"/>
<evidence type="ECO:0000313" key="4">
    <source>
        <dbReference type="EMBL" id="SHH06891.1"/>
    </source>
</evidence>
<protein>
    <recommendedName>
        <fullName evidence="6">DUF1680 family protein</fullName>
    </recommendedName>
</protein>
<dbReference type="InterPro" id="IPR049174">
    <property type="entry name" value="Beta-AFase-like"/>
</dbReference>
<evidence type="ECO:0000259" key="1">
    <source>
        <dbReference type="Pfam" id="PF07944"/>
    </source>
</evidence>
<dbReference type="Pfam" id="PF20737">
    <property type="entry name" value="Glyco_hydro127C"/>
    <property type="match status" value="1"/>
</dbReference>
<dbReference type="Pfam" id="PF07944">
    <property type="entry name" value="Beta-AFase-like_GH127_cat"/>
    <property type="match status" value="1"/>
</dbReference>
<dbReference type="STRING" id="1121131.SAMN02745229_00142"/>
<evidence type="ECO:0000259" key="3">
    <source>
        <dbReference type="Pfam" id="PF20737"/>
    </source>
</evidence>
<evidence type="ECO:0008006" key="6">
    <source>
        <dbReference type="Google" id="ProtNLM"/>
    </source>
</evidence>
<dbReference type="PANTHER" id="PTHR43465">
    <property type="entry name" value="DUF1680 DOMAIN PROTEIN (AFU_ORTHOLOGUE AFUA_1G08910)"/>
    <property type="match status" value="1"/>
</dbReference>
<dbReference type="InterPro" id="IPR049049">
    <property type="entry name" value="Beta-AFase-like_GH127_C"/>
</dbReference>
<dbReference type="SUPFAM" id="SSF48208">
    <property type="entry name" value="Six-hairpin glycosidases"/>
    <property type="match status" value="1"/>
</dbReference>